<sequence length="301" mass="33912">MKYLIVTGQSGAGKTACVRYLEDMGNFCMDNIPPMLLPKLMDAFDSSTVHYAGVAMGIDVRSGEFFDAQTVSNMLRELARLGHSVEVIFMEASDDTLLNRYKETRREHPLCQEGLNLAEAIAEEKNRLQPLREIASYIIDTTGMTSQRMKKALKDTLGSGQKEAPFRVDVMSFGFKRGLPRQADLVLDVRFLPNPFYIDELRQHSGLDADVRDFVMEHPVTAAFMQKWKDMLSFLIPHYREEGKHRLVIAVGCTGGVHRSVAIAEAISAYLQEQGYPTEVSHRDMMIEQARWTNPVEGGES</sequence>
<dbReference type="PANTHER" id="PTHR30448">
    <property type="entry name" value="RNASE ADAPTER PROTEIN RAPZ"/>
    <property type="match status" value="1"/>
</dbReference>
<evidence type="ECO:0000313" key="7">
    <source>
        <dbReference type="EMBL" id="AHF25622.1"/>
    </source>
</evidence>
<dbReference type="Pfam" id="PF03668">
    <property type="entry name" value="RapZ-like_N"/>
    <property type="match status" value="1"/>
</dbReference>
<dbReference type="InterPro" id="IPR053930">
    <property type="entry name" value="RapZ-like_N"/>
</dbReference>
<dbReference type="HAMAP" id="MF_00636">
    <property type="entry name" value="RapZ_like"/>
    <property type="match status" value="1"/>
</dbReference>
<dbReference type="NCBIfam" id="NF003828">
    <property type="entry name" value="PRK05416.1"/>
    <property type="match status" value="1"/>
</dbReference>
<evidence type="ECO:0000259" key="6">
    <source>
        <dbReference type="Pfam" id="PF22740"/>
    </source>
</evidence>
<evidence type="ECO:0000256" key="2">
    <source>
        <dbReference type="ARBA" id="ARBA00022840"/>
    </source>
</evidence>
<protein>
    <submittedName>
        <fullName evidence="7">Nucleotide-binding protein yhbJ</fullName>
    </submittedName>
</protein>
<feature type="domain" description="RapZ C-terminal" evidence="6">
    <location>
        <begin position="167"/>
        <end position="285"/>
    </location>
</feature>
<evidence type="ECO:0000256" key="4">
    <source>
        <dbReference type="HAMAP-Rule" id="MF_00636"/>
    </source>
</evidence>
<evidence type="ECO:0000256" key="1">
    <source>
        <dbReference type="ARBA" id="ARBA00022741"/>
    </source>
</evidence>
<dbReference type="AlphaFoldDB" id="W0FRW5"/>
<feature type="binding site" evidence="4">
    <location>
        <begin position="8"/>
        <end position="15"/>
    </location>
    <ligand>
        <name>ATP</name>
        <dbReference type="ChEBI" id="CHEBI:30616"/>
    </ligand>
</feature>
<accession>W0FRW5</accession>
<organism evidence="7">
    <name type="scientific">uncultured bacterium Contigcl_23</name>
    <dbReference type="NCBI Taxonomy" id="1393667"/>
    <lineage>
        <taxon>Bacteria</taxon>
        <taxon>environmental samples</taxon>
    </lineage>
</organism>
<dbReference type="Pfam" id="PF22740">
    <property type="entry name" value="PapZ_C"/>
    <property type="match status" value="1"/>
</dbReference>
<dbReference type="GO" id="GO:0005525">
    <property type="term" value="F:GTP binding"/>
    <property type="evidence" value="ECO:0007669"/>
    <property type="project" value="UniProtKB-UniRule"/>
</dbReference>
<feature type="domain" description="RapZ-like N-terminal" evidence="5">
    <location>
        <begin position="1"/>
        <end position="158"/>
    </location>
</feature>
<dbReference type="PIRSF" id="PIRSF005052">
    <property type="entry name" value="P-loopkin"/>
    <property type="match status" value="1"/>
</dbReference>
<dbReference type="InterPro" id="IPR005337">
    <property type="entry name" value="RapZ-like"/>
</dbReference>
<keyword evidence="3 4" id="KW-0342">GTP-binding</keyword>
<dbReference type="Gene3D" id="3.40.50.300">
    <property type="entry name" value="P-loop containing nucleotide triphosphate hydrolases"/>
    <property type="match status" value="1"/>
</dbReference>
<dbReference type="GO" id="GO:0005524">
    <property type="term" value="F:ATP binding"/>
    <property type="evidence" value="ECO:0007669"/>
    <property type="project" value="UniProtKB-UniRule"/>
</dbReference>
<keyword evidence="1 4" id="KW-0547">Nucleotide-binding</keyword>
<dbReference type="EMBL" id="KC246843">
    <property type="protein sequence ID" value="AHF25622.1"/>
    <property type="molecule type" value="Genomic_DNA"/>
</dbReference>
<dbReference type="SUPFAM" id="SSF52540">
    <property type="entry name" value="P-loop containing nucleoside triphosphate hydrolases"/>
    <property type="match status" value="1"/>
</dbReference>
<dbReference type="PANTHER" id="PTHR30448:SF0">
    <property type="entry name" value="RNASE ADAPTER PROTEIN RAPZ"/>
    <property type="match status" value="1"/>
</dbReference>
<proteinExistence type="inferred from homology"/>
<feature type="binding site" evidence="4">
    <location>
        <begin position="59"/>
        <end position="62"/>
    </location>
    <ligand>
        <name>GTP</name>
        <dbReference type="ChEBI" id="CHEBI:37565"/>
    </ligand>
</feature>
<evidence type="ECO:0000259" key="5">
    <source>
        <dbReference type="Pfam" id="PF03668"/>
    </source>
</evidence>
<dbReference type="InterPro" id="IPR027417">
    <property type="entry name" value="P-loop_NTPase"/>
</dbReference>
<keyword evidence="2 4" id="KW-0067">ATP-binding</keyword>
<name>W0FRW5_9BACT</name>
<evidence type="ECO:0000256" key="3">
    <source>
        <dbReference type="ARBA" id="ARBA00023134"/>
    </source>
</evidence>
<dbReference type="InterPro" id="IPR053931">
    <property type="entry name" value="RapZ_C"/>
</dbReference>
<reference evidence="7" key="1">
    <citation type="journal article" date="2013" name="PLoS ONE">
        <title>Metagenomic insights into the carbohydrate-active enzymes carried by the microorganisms adhering to solid digesta in the rumen of cows.</title>
        <authorList>
            <person name="Wang L."/>
            <person name="Hatem A."/>
            <person name="Catalyurek U.V."/>
            <person name="Morrison M."/>
            <person name="Yu Z."/>
        </authorList>
    </citation>
    <scope>NUCLEOTIDE SEQUENCE</scope>
</reference>